<name>A0A6A6EDK4_9PEZI</name>
<gene>
    <name evidence="2" type="ORF">K469DRAFT_90903</name>
</gene>
<evidence type="ECO:0000313" key="3">
    <source>
        <dbReference type="Proteomes" id="UP000800200"/>
    </source>
</evidence>
<feature type="region of interest" description="Disordered" evidence="1">
    <location>
        <begin position="65"/>
        <end position="133"/>
    </location>
</feature>
<feature type="compositionally biased region" description="Polar residues" evidence="1">
    <location>
        <begin position="172"/>
        <end position="185"/>
    </location>
</feature>
<organism evidence="2 3">
    <name type="scientific">Zopfia rhizophila CBS 207.26</name>
    <dbReference type="NCBI Taxonomy" id="1314779"/>
    <lineage>
        <taxon>Eukaryota</taxon>
        <taxon>Fungi</taxon>
        <taxon>Dikarya</taxon>
        <taxon>Ascomycota</taxon>
        <taxon>Pezizomycotina</taxon>
        <taxon>Dothideomycetes</taxon>
        <taxon>Dothideomycetes incertae sedis</taxon>
        <taxon>Zopfiaceae</taxon>
        <taxon>Zopfia</taxon>
    </lineage>
</organism>
<sequence>MNHMRGLASWSRKDLISFRVIRTLLTCHRLSKPPALPPARSDPPLQYWGPDGKLYDLHPLGDSYNSLSSTRTSRPAAVEYNLDPDRSRLAPSSSLTSHHPQEAYVLPPYQATSPNRDYQPHSIPAPPPIRRRISEQDVVLPSIERDIREPESILSPRGNPAAPQSPRHDRNSVSVGNHAVSQNEVPTPKRKSLQSPLRDHLDHFGGPTPKRRRPAQVDDDRAPRLNNASEHHKSQRIPEAMGSNERVRPLDESLPYPREQRIREPVEYVERVPTLDDPVLHNLLRQTREPRVLPAQPYEMIDLTSSPEKPLRSRCGPKFEYVPVTSYPTSRPISASYVPVPSRASPLRNARGAYYEVPGRELVRAHISEPRRVEERSQLVPRLRDNAVYMKEPAPYYYRVEDGQDRQPRLRYHG</sequence>
<dbReference type="Proteomes" id="UP000800200">
    <property type="component" value="Unassembled WGS sequence"/>
</dbReference>
<evidence type="ECO:0000313" key="2">
    <source>
        <dbReference type="EMBL" id="KAF2188200.1"/>
    </source>
</evidence>
<dbReference type="EMBL" id="ML994624">
    <property type="protein sequence ID" value="KAF2188200.1"/>
    <property type="molecule type" value="Genomic_DNA"/>
</dbReference>
<reference evidence="2" key="1">
    <citation type="journal article" date="2020" name="Stud. Mycol.">
        <title>101 Dothideomycetes genomes: a test case for predicting lifestyles and emergence of pathogens.</title>
        <authorList>
            <person name="Haridas S."/>
            <person name="Albert R."/>
            <person name="Binder M."/>
            <person name="Bloem J."/>
            <person name="Labutti K."/>
            <person name="Salamov A."/>
            <person name="Andreopoulos B."/>
            <person name="Baker S."/>
            <person name="Barry K."/>
            <person name="Bills G."/>
            <person name="Bluhm B."/>
            <person name="Cannon C."/>
            <person name="Castanera R."/>
            <person name="Culley D."/>
            <person name="Daum C."/>
            <person name="Ezra D."/>
            <person name="Gonzalez J."/>
            <person name="Henrissat B."/>
            <person name="Kuo A."/>
            <person name="Liang C."/>
            <person name="Lipzen A."/>
            <person name="Lutzoni F."/>
            <person name="Magnuson J."/>
            <person name="Mondo S."/>
            <person name="Nolan M."/>
            <person name="Ohm R."/>
            <person name="Pangilinan J."/>
            <person name="Park H.-J."/>
            <person name="Ramirez L."/>
            <person name="Alfaro M."/>
            <person name="Sun H."/>
            <person name="Tritt A."/>
            <person name="Yoshinaga Y."/>
            <person name="Zwiers L.-H."/>
            <person name="Turgeon B."/>
            <person name="Goodwin S."/>
            <person name="Spatafora J."/>
            <person name="Crous P."/>
            <person name="Grigoriev I."/>
        </authorList>
    </citation>
    <scope>NUCLEOTIDE SEQUENCE</scope>
    <source>
        <strain evidence="2">CBS 207.26</strain>
    </source>
</reference>
<evidence type="ECO:0000256" key="1">
    <source>
        <dbReference type="SAM" id="MobiDB-lite"/>
    </source>
</evidence>
<proteinExistence type="predicted"/>
<dbReference type="AlphaFoldDB" id="A0A6A6EDK4"/>
<accession>A0A6A6EDK4</accession>
<protein>
    <submittedName>
        <fullName evidence="2">Uncharacterized protein</fullName>
    </submittedName>
</protein>
<feature type="region of interest" description="Disordered" evidence="1">
    <location>
        <begin position="146"/>
        <end position="259"/>
    </location>
</feature>
<dbReference type="OrthoDB" id="10628911at2759"/>
<keyword evidence="3" id="KW-1185">Reference proteome</keyword>